<proteinExistence type="predicted"/>
<evidence type="ECO:0008006" key="3">
    <source>
        <dbReference type="Google" id="ProtNLM"/>
    </source>
</evidence>
<organism evidence="1 2">
    <name type="scientific">Marinobacter salinexigens</name>
    <dbReference type="NCBI Taxonomy" id="2919747"/>
    <lineage>
        <taxon>Bacteria</taxon>
        <taxon>Pseudomonadati</taxon>
        <taxon>Pseudomonadota</taxon>
        <taxon>Gammaproteobacteria</taxon>
        <taxon>Pseudomonadales</taxon>
        <taxon>Marinobacteraceae</taxon>
        <taxon>Marinobacter</taxon>
    </lineage>
</organism>
<reference evidence="1 2" key="1">
    <citation type="submission" date="2019-08" db="EMBL/GenBank/DDBJ databases">
        <title>Marinobacter ZYF650 sp. nov., a marine bacterium isolated from seawater of the Mariana trench.</title>
        <authorList>
            <person name="Ahmad W."/>
        </authorList>
    </citation>
    <scope>NUCLEOTIDE SEQUENCE [LARGE SCALE GENOMIC DNA]</scope>
    <source>
        <strain evidence="1 2">ZYF650</strain>
    </source>
</reference>
<dbReference type="Gene3D" id="3.40.50.300">
    <property type="entry name" value="P-loop containing nucleotide triphosphate hydrolases"/>
    <property type="match status" value="1"/>
</dbReference>
<evidence type="ECO:0000313" key="1">
    <source>
        <dbReference type="EMBL" id="KAA1172350.1"/>
    </source>
</evidence>
<dbReference type="PANTHER" id="PTHR34301">
    <property type="entry name" value="DNA-BINDING PROTEIN-RELATED"/>
    <property type="match status" value="1"/>
</dbReference>
<protein>
    <recommendedName>
        <fullName evidence="3">AAA+ ATPase domain-containing protein</fullName>
    </recommendedName>
</protein>
<sequence length="369" mass="41913">MAINWHYPRPDLTERVLNAFDTGVSSTLTLFAPRRMGKTEFVLYDLIPEAAKRGYVPVYASFWDNKDDPTSALLQAINAALSERSWWKRATSRIGGAHVNVRTGADGFEAGMGVTESHPVTPDSVSLEELRKQFSELLRKNDRILLCLDEAQHLATSQAFENLVFFLRTLLDKNREKIFVMYTGSSRDGLRKLFSRRKAALFQSSSQIDLPNLGSGFIEHMRGCYRLASGREFSFAEAQRAFSLLHYVPREFRSVIERMILTGTDNILNEAALANDDQMEDSGYPAMWKTLKAIDQALLIWIASGNAALYQDPCKEFLADRLGVDSIETHTIQNAINRLRGEYVSLISHGHYEFEDARFQDWVVQHCDE</sequence>
<accession>A0A5B0VCH1</accession>
<dbReference type="EMBL" id="VTUU01000007">
    <property type="protein sequence ID" value="KAA1172350.1"/>
    <property type="molecule type" value="Genomic_DNA"/>
</dbReference>
<keyword evidence="2" id="KW-1185">Reference proteome</keyword>
<dbReference type="PANTHER" id="PTHR34301:SF8">
    <property type="entry name" value="ATPASE DOMAIN-CONTAINING PROTEIN"/>
    <property type="match status" value="1"/>
</dbReference>
<dbReference type="InterPro" id="IPR027417">
    <property type="entry name" value="P-loop_NTPase"/>
</dbReference>
<dbReference type="Proteomes" id="UP000323161">
    <property type="component" value="Unassembled WGS sequence"/>
</dbReference>
<dbReference type="AlphaFoldDB" id="A0A5B0VCH1"/>
<evidence type="ECO:0000313" key="2">
    <source>
        <dbReference type="Proteomes" id="UP000323161"/>
    </source>
</evidence>
<comment type="caution">
    <text evidence="1">The sequence shown here is derived from an EMBL/GenBank/DDBJ whole genome shotgun (WGS) entry which is preliminary data.</text>
</comment>
<dbReference type="SUPFAM" id="SSF52540">
    <property type="entry name" value="P-loop containing nucleoside triphosphate hydrolases"/>
    <property type="match status" value="1"/>
</dbReference>
<gene>
    <name evidence="1" type="ORF">FWJ25_14270</name>
</gene>
<name>A0A5B0VCH1_9GAMM</name>
<dbReference type="RefSeq" id="WP_149600932.1">
    <property type="nucleotide sequence ID" value="NZ_VTUU01000007.1"/>
</dbReference>